<evidence type="ECO:0000256" key="2">
    <source>
        <dbReference type="ARBA" id="ARBA00022741"/>
    </source>
</evidence>
<evidence type="ECO:0000256" key="4">
    <source>
        <dbReference type="ARBA" id="ARBA00023125"/>
    </source>
</evidence>
<dbReference type="PROSITE" id="PS00486">
    <property type="entry name" value="DNA_MISMATCH_REPAIR_2"/>
    <property type="match status" value="1"/>
</dbReference>
<dbReference type="SMART" id="SM00533">
    <property type="entry name" value="MUTSd"/>
    <property type="match status" value="1"/>
</dbReference>
<evidence type="ECO:0000313" key="8">
    <source>
        <dbReference type="RefSeq" id="XP_035829807.1"/>
    </source>
</evidence>
<evidence type="ECO:0000313" key="7">
    <source>
        <dbReference type="Proteomes" id="UP000694888"/>
    </source>
</evidence>
<dbReference type="GeneID" id="101853368"/>
<accession>A0ABM1W564</accession>
<dbReference type="InterPro" id="IPR036187">
    <property type="entry name" value="DNA_mismatch_repair_MutS_sf"/>
</dbReference>
<feature type="compositionally biased region" description="Polar residues" evidence="5">
    <location>
        <begin position="1033"/>
        <end position="1044"/>
    </location>
</feature>
<dbReference type="SUPFAM" id="SSF48334">
    <property type="entry name" value="DNA repair protein MutS, domain III"/>
    <property type="match status" value="1"/>
</dbReference>
<protein>
    <submittedName>
        <fullName evidence="8">MutS protein homolog 5</fullName>
    </submittedName>
</protein>
<dbReference type="InterPro" id="IPR007696">
    <property type="entry name" value="DNA_mismatch_repair_MutS_core"/>
</dbReference>
<sequence>MTFPAMSNQVHISHPFKNREFSHDARISGCSAVDEAEEAEERRQNLSDVSMSSEVYMSIVWHSGHLAVAHYDLTNVQIYVLPDVRETDDFSLIKHLLQQIQPSVIVVSSIQDSRLLTCIKKIATDMNSTSPGSNGEAYRIQFLPRSDFNYEVSKRRIIGMSLPSVPGHFTDEERRIHFSSLIPLDSVNMVRCVGGLLRHLEKMRVGVELEDASTRVPVLGFKVFSLEDQVQIDMLTYTALNIFHKELHPSAFKLGASGSKEGLSLFGILNRCKSANGTRRLRHWFLRPIKNAALLRQRHDAVSFFLTPRNLEVVSCLHGCLKHVKFIPNVLVRMSKAKATIGDWIALSKTLYHAVYIGDICRSQVQTVEIFRKISATFTDDLHRCANLVFRTLDFEESKRAQRFVVKIGVDDALDAKKRTYEGLPSLMNQVAREELTGLSSEISECFLSYIPEVGYLLVIPKPEGKPDDADHTIEGLQFKFVSNGQLYYKSAKTLEMDRLLGDTKLEILDVEVSIMHGLQSRILENTQLILEVMDLTAELDCLMALATCAGEFGYVCPSLVQEDIIDVTAGRHPLQELCCSPFVPNDTSIGTSKGKVKLITGPNACGKSVYLKQVALIVFLAHIGSFVPAEKASIGPVDRIFSRIKSLESVSGVFSTFMQDLIQVSEALRSASSSSLIVIDEFGKGTESTDGLSLLTAVLKFWVDKGPDCPRALVSTHFHGIVQHSLLPRTEQLQLQTMDTVMNGAELVFLYQLKEGHATSSYACNIAALVGIPEHVIRRGKQVSALLGQYRSVPHVWDGDVLEQQKRYEEIVCGFMKLNLDSDDLHAFLQGFILPLFAKPSTKSGAISKEDSNKAQSGQQKNFLSKENPLETFAPKPKHEQAVPSSIFHDSPKKAPTSKQNCDSVREVSIEEPSVENKYCALSTHKRSTEEQREGLVEKYKMREKESHKKSFVDSVYQKQKVVVLEEFAKTPVIDLKSKSDQKVLEAGMTNALSEAVSHPYSDILESPVIVEGPDGKVWRSSNSLSHRDSKQSSTCGSSTKSPISFYPDSKLSTSSGEPSVDKSPLPFRVDSKRRCARDPYTSSPNPIHTGSKQIKLHSETGDSSPSDSRKISVGIRSDKCPTLTALKREKKSAETPSLYNTEASTDQSGGSQSSASDRRSTSADPSAYSDGLSTDSESRKPR</sequence>
<keyword evidence="2" id="KW-0547">Nucleotide-binding</keyword>
<evidence type="ECO:0000256" key="3">
    <source>
        <dbReference type="ARBA" id="ARBA00022840"/>
    </source>
</evidence>
<dbReference type="Gene3D" id="1.10.1420.10">
    <property type="match status" value="1"/>
</dbReference>
<dbReference type="SUPFAM" id="SSF52540">
    <property type="entry name" value="P-loop containing nucleoside triphosphate hydrolases"/>
    <property type="match status" value="1"/>
</dbReference>
<dbReference type="Gene3D" id="3.40.50.300">
    <property type="entry name" value="P-loop containing nucleotide triphosphate hydrolases"/>
    <property type="match status" value="1"/>
</dbReference>
<feature type="domain" description="DNA mismatch repair proteins mutS family" evidence="6">
    <location>
        <begin position="676"/>
        <end position="692"/>
    </location>
</feature>
<keyword evidence="4" id="KW-0238">DNA-binding</keyword>
<dbReference type="RefSeq" id="XP_035829807.1">
    <property type="nucleotide sequence ID" value="XM_035973914.1"/>
</dbReference>
<proteinExistence type="inferred from homology"/>
<dbReference type="Pfam" id="PF00488">
    <property type="entry name" value="MutS_V"/>
    <property type="match status" value="1"/>
</dbReference>
<dbReference type="Pfam" id="PF05192">
    <property type="entry name" value="MutS_III"/>
    <property type="match status" value="1"/>
</dbReference>
<dbReference type="SMART" id="SM00534">
    <property type="entry name" value="MUTSac"/>
    <property type="match status" value="1"/>
</dbReference>
<keyword evidence="7" id="KW-1185">Reference proteome</keyword>
<dbReference type="PANTHER" id="PTHR11361">
    <property type="entry name" value="DNA MISMATCH REPAIR PROTEIN MUTS FAMILY MEMBER"/>
    <property type="match status" value="1"/>
</dbReference>
<keyword evidence="3" id="KW-0067">ATP-binding</keyword>
<organism evidence="7 8">
    <name type="scientific">Aplysia californica</name>
    <name type="common">California sea hare</name>
    <dbReference type="NCBI Taxonomy" id="6500"/>
    <lineage>
        <taxon>Eukaryota</taxon>
        <taxon>Metazoa</taxon>
        <taxon>Spiralia</taxon>
        <taxon>Lophotrochozoa</taxon>
        <taxon>Mollusca</taxon>
        <taxon>Gastropoda</taxon>
        <taxon>Heterobranchia</taxon>
        <taxon>Euthyneura</taxon>
        <taxon>Tectipleura</taxon>
        <taxon>Aplysiida</taxon>
        <taxon>Aplysioidea</taxon>
        <taxon>Aplysiidae</taxon>
        <taxon>Aplysia</taxon>
    </lineage>
</organism>
<evidence type="ECO:0000256" key="1">
    <source>
        <dbReference type="ARBA" id="ARBA00006271"/>
    </source>
</evidence>
<dbReference type="InterPro" id="IPR045076">
    <property type="entry name" value="MutS"/>
</dbReference>
<dbReference type="InterPro" id="IPR000432">
    <property type="entry name" value="DNA_mismatch_repair_MutS_C"/>
</dbReference>
<name>A0ABM1W564_APLCA</name>
<dbReference type="PANTHER" id="PTHR11361:SF20">
    <property type="entry name" value="MUTS PROTEIN HOMOLOG 5"/>
    <property type="match status" value="1"/>
</dbReference>
<feature type="region of interest" description="Disordered" evidence="5">
    <location>
        <begin position="1014"/>
        <end position="1184"/>
    </location>
</feature>
<evidence type="ECO:0000256" key="5">
    <source>
        <dbReference type="SAM" id="MobiDB-lite"/>
    </source>
</evidence>
<reference evidence="8" key="1">
    <citation type="submission" date="2025-08" db="UniProtKB">
        <authorList>
            <consortium name="RefSeq"/>
        </authorList>
    </citation>
    <scope>IDENTIFICATION</scope>
</reference>
<dbReference type="Proteomes" id="UP000694888">
    <property type="component" value="Unplaced"/>
</dbReference>
<feature type="compositionally biased region" description="Polar residues" evidence="5">
    <location>
        <begin position="855"/>
        <end position="866"/>
    </location>
</feature>
<feature type="compositionally biased region" description="Polar residues" evidence="5">
    <location>
        <begin position="1082"/>
        <end position="1094"/>
    </location>
</feature>
<feature type="compositionally biased region" description="Low complexity" evidence="5">
    <location>
        <begin position="1145"/>
        <end position="1157"/>
    </location>
</feature>
<dbReference type="InterPro" id="IPR027417">
    <property type="entry name" value="P-loop_NTPase"/>
</dbReference>
<gene>
    <name evidence="8" type="primary">LOC101853368</name>
</gene>
<comment type="similarity">
    <text evidence="1">Belongs to the DNA mismatch repair MutS family.</text>
</comment>
<feature type="region of interest" description="Disordered" evidence="5">
    <location>
        <begin position="846"/>
        <end position="910"/>
    </location>
</feature>
<evidence type="ECO:0000259" key="6">
    <source>
        <dbReference type="PROSITE" id="PS00486"/>
    </source>
</evidence>